<organism evidence="1 2">
    <name type="scientific">Nonomuraea antimicrobica</name>
    <dbReference type="NCBI Taxonomy" id="561173"/>
    <lineage>
        <taxon>Bacteria</taxon>
        <taxon>Bacillati</taxon>
        <taxon>Actinomycetota</taxon>
        <taxon>Actinomycetes</taxon>
        <taxon>Streptosporangiales</taxon>
        <taxon>Streptosporangiaceae</taxon>
        <taxon>Nonomuraea</taxon>
    </lineage>
</organism>
<evidence type="ECO:0000313" key="1">
    <source>
        <dbReference type="EMBL" id="GAA3654492.1"/>
    </source>
</evidence>
<proteinExistence type="predicted"/>
<dbReference type="EMBL" id="BAAAZP010000027">
    <property type="protein sequence ID" value="GAA3654492.1"/>
    <property type="molecule type" value="Genomic_DNA"/>
</dbReference>
<sequence>MKRSSHLLDMAPRLLRAAIRLAIHGLPFRRRQALRTPLACLSTPGHGRAVQSDMVTVQTGYLRFDDTVAAAAPSRPP</sequence>
<accession>A0ABP7BC66</accession>
<evidence type="ECO:0000313" key="2">
    <source>
        <dbReference type="Proteomes" id="UP001500902"/>
    </source>
</evidence>
<keyword evidence="2" id="KW-1185">Reference proteome</keyword>
<dbReference type="Proteomes" id="UP001500902">
    <property type="component" value="Unassembled WGS sequence"/>
</dbReference>
<protein>
    <submittedName>
        <fullName evidence="1">Uncharacterized protein</fullName>
    </submittedName>
</protein>
<name>A0ABP7BC66_9ACTN</name>
<reference evidence="2" key="1">
    <citation type="journal article" date="2019" name="Int. J. Syst. Evol. Microbiol.">
        <title>The Global Catalogue of Microorganisms (GCM) 10K type strain sequencing project: providing services to taxonomists for standard genome sequencing and annotation.</title>
        <authorList>
            <consortium name="The Broad Institute Genomics Platform"/>
            <consortium name="The Broad Institute Genome Sequencing Center for Infectious Disease"/>
            <person name="Wu L."/>
            <person name="Ma J."/>
        </authorList>
    </citation>
    <scope>NUCLEOTIDE SEQUENCE [LARGE SCALE GENOMIC DNA]</scope>
    <source>
        <strain evidence="2">JCM 16904</strain>
    </source>
</reference>
<gene>
    <name evidence="1" type="ORF">GCM10022224_016820</name>
</gene>
<comment type="caution">
    <text evidence="1">The sequence shown here is derived from an EMBL/GenBank/DDBJ whole genome shotgun (WGS) entry which is preliminary data.</text>
</comment>